<sequence>MLPIITLEDQVPMVQIGHRQLTQICAPWPSGIESTKGIRRKKKWTESRISILVFRNRAHQESVFDYLGAG</sequence>
<dbReference type="Proteomes" id="UP001234297">
    <property type="component" value="Chromosome 9"/>
</dbReference>
<protein>
    <submittedName>
        <fullName evidence="1">Uncharacterized protein</fullName>
    </submittedName>
</protein>
<keyword evidence="2" id="KW-1185">Reference proteome</keyword>
<reference evidence="1 2" key="1">
    <citation type="journal article" date="2022" name="Hortic Res">
        <title>A haplotype resolved chromosomal level avocado genome allows analysis of novel avocado genes.</title>
        <authorList>
            <person name="Nath O."/>
            <person name="Fletcher S.J."/>
            <person name="Hayward A."/>
            <person name="Shaw L.M."/>
            <person name="Masouleh A.K."/>
            <person name="Furtado A."/>
            <person name="Henry R.J."/>
            <person name="Mitter N."/>
        </authorList>
    </citation>
    <scope>NUCLEOTIDE SEQUENCE [LARGE SCALE GENOMIC DNA]</scope>
    <source>
        <strain evidence="2">cv. Hass</strain>
    </source>
</reference>
<comment type="caution">
    <text evidence="1">The sequence shown here is derived from an EMBL/GenBank/DDBJ whole genome shotgun (WGS) entry which is preliminary data.</text>
</comment>
<gene>
    <name evidence="1" type="ORF">MRB53_029672</name>
</gene>
<evidence type="ECO:0000313" key="2">
    <source>
        <dbReference type="Proteomes" id="UP001234297"/>
    </source>
</evidence>
<accession>A0ACC2KJ69</accession>
<dbReference type="EMBL" id="CM056817">
    <property type="protein sequence ID" value="KAJ8621143.1"/>
    <property type="molecule type" value="Genomic_DNA"/>
</dbReference>
<evidence type="ECO:0000313" key="1">
    <source>
        <dbReference type="EMBL" id="KAJ8621143.1"/>
    </source>
</evidence>
<name>A0ACC2KJ69_PERAE</name>
<organism evidence="1 2">
    <name type="scientific">Persea americana</name>
    <name type="common">Avocado</name>
    <dbReference type="NCBI Taxonomy" id="3435"/>
    <lineage>
        <taxon>Eukaryota</taxon>
        <taxon>Viridiplantae</taxon>
        <taxon>Streptophyta</taxon>
        <taxon>Embryophyta</taxon>
        <taxon>Tracheophyta</taxon>
        <taxon>Spermatophyta</taxon>
        <taxon>Magnoliopsida</taxon>
        <taxon>Magnoliidae</taxon>
        <taxon>Laurales</taxon>
        <taxon>Lauraceae</taxon>
        <taxon>Persea</taxon>
    </lineage>
</organism>
<proteinExistence type="predicted"/>